<evidence type="ECO:0000313" key="3">
    <source>
        <dbReference type="Proteomes" id="UP001177592"/>
    </source>
</evidence>
<dbReference type="RefSeq" id="WP_026824238.1">
    <property type="nucleotide sequence ID" value="NZ_CP123525.1"/>
</dbReference>
<feature type="domain" description="HTH cro/C1-type" evidence="1">
    <location>
        <begin position="7"/>
        <end position="50"/>
    </location>
</feature>
<dbReference type="EMBL" id="CP123525">
    <property type="protein sequence ID" value="WGM08257.1"/>
    <property type="molecule type" value="Genomic_DNA"/>
</dbReference>
<keyword evidence="3" id="KW-1185">Reference proteome</keyword>
<dbReference type="Pfam" id="PF01381">
    <property type="entry name" value="HTH_3"/>
    <property type="match status" value="1"/>
</dbReference>
<gene>
    <name evidence="2" type="ORF">QE258_22745</name>
</gene>
<dbReference type="SMART" id="SM00530">
    <property type="entry name" value="HTH_XRE"/>
    <property type="match status" value="1"/>
</dbReference>
<organism evidence="2 3">
    <name type="scientific">Arsenophonus nasoniae</name>
    <name type="common">son-killer infecting Nasonia vitripennis</name>
    <dbReference type="NCBI Taxonomy" id="638"/>
    <lineage>
        <taxon>Bacteria</taxon>
        <taxon>Pseudomonadati</taxon>
        <taxon>Pseudomonadota</taxon>
        <taxon>Gammaproteobacteria</taxon>
        <taxon>Enterobacterales</taxon>
        <taxon>Morganellaceae</taxon>
        <taxon>Arsenophonus</taxon>
    </lineage>
</organism>
<dbReference type="Proteomes" id="UP001177592">
    <property type="component" value="Plasmid paNv_CAN2"/>
</dbReference>
<evidence type="ECO:0000313" key="2">
    <source>
        <dbReference type="EMBL" id="WGM08257.1"/>
    </source>
</evidence>
<dbReference type="CDD" id="cd00093">
    <property type="entry name" value="HTH_XRE"/>
    <property type="match status" value="1"/>
</dbReference>
<proteinExistence type="predicted"/>
<dbReference type="InterPro" id="IPR001387">
    <property type="entry name" value="Cro/C1-type_HTH"/>
</dbReference>
<name>A0ABY8NW16_9GAMM</name>
<protein>
    <submittedName>
        <fullName evidence="2">Helix-turn-helix transcriptional regulator</fullName>
    </submittedName>
</protein>
<sequence length="103" mass="11396">MKMSQKIKAIRQAEGLTQVKFCEISGIALSSLKNYEGGHAEPGLQPILQITNTNLFEKYTMWLMTDKTAPEAGQIEPAFSLDGSVKSKSKRKVQSFLTEGKNC</sequence>
<dbReference type="InterPro" id="IPR010982">
    <property type="entry name" value="Lambda_DNA-bd_dom_sf"/>
</dbReference>
<dbReference type="PROSITE" id="PS50943">
    <property type="entry name" value="HTH_CROC1"/>
    <property type="match status" value="1"/>
</dbReference>
<geneLocation type="plasmid" evidence="2 3">
    <name>paNv_CAN2</name>
</geneLocation>
<accession>A0ABY8NW16</accession>
<reference evidence="2" key="1">
    <citation type="submission" date="2023-04" db="EMBL/GenBank/DDBJ databases">
        <title>Genome dynamics across the evolutionary transition to endosymbiosis.</title>
        <authorList>
            <person name="Siozios S."/>
            <person name="Nadal-Jimenez P."/>
            <person name="Azagi T."/>
            <person name="Sprong H."/>
            <person name="Frost C.L."/>
            <person name="Parratt S.R."/>
            <person name="Taylor G."/>
            <person name="Brettell L."/>
            <person name="Lew K.C."/>
            <person name="Croft L."/>
            <person name="King K.C."/>
            <person name="Brockhurst M.A."/>
            <person name="Hypsa V."/>
            <person name="Novakova E."/>
            <person name="Darby A.C."/>
            <person name="Hurst G.D.D."/>
        </authorList>
    </citation>
    <scope>NUCLEOTIDE SEQUENCE</scope>
    <source>
        <strain evidence="2">ANv_CAN</strain>
        <plasmid evidence="2">paNv_CAN2</plasmid>
    </source>
</reference>
<keyword evidence="2" id="KW-0614">Plasmid</keyword>
<evidence type="ECO:0000259" key="1">
    <source>
        <dbReference type="PROSITE" id="PS50943"/>
    </source>
</evidence>
<dbReference type="SUPFAM" id="SSF47413">
    <property type="entry name" value="lambda repressor-like DNA-binding domains"/>
    <property type="match status" value="1"/>
</dbReference>
<dbReference type="Gene3D" id="1.10.260.40">
    <property type="entry name" value="lambda repressor-like DNA-binding domains"/>
    <property type="match status" value="1"/>
</dbReference>